<dbReference type="OrthoDB" id="263283at2759"/>
<dbReference type="PANTHER" id="PTHR12461:SF90">
    <property type="entry name" value="JUMONJI-LIKE PROTEIN"/>
    <property type="match status" value="1"/>
</dbReference>
<dbReference type="Pfam" id="PF13621">
    <property type="entry name" value="Cupin_8"/>
    <property type="match status" value="1"/>
</dbReference>
<keyword evidence="3" id="KW-1185">Reference proteome</keyword>
<evidence type="ECO:0000259" key="1">
    <source>
        <dbReference type="PROSITE" id="PS51184"/>
    </source>
</evidence>
<reference evidence="2 3" key="1">
    <citation type="submission" date="2016-07" db="EMBL/GenBank/DDBJ databases">
        <title>Pervasive Adenine N6-methylation of Active Genes in Fungi.</title>
        <authorList>
            <consortium name="DOE Joint Genome Institute"/>
            <person name="Mondo S.J."/>
            <person name="Dannebaum R.O."/>
            <person name="Kuo R.C."/>
            <person name="Labutti K."/>
            <person name="Haridas S."/>
            <person name="Kuo A."/>
            <person name="Salamov A."/>
            <person name="Ahrendt S.R."/>
            <person name="Lipzen A."/>
            <person name="Sullivan W."/>
            <person name="Andreopoulos W.B."/>
            <person name="Clum A."/>
            <person name="Lindquist E."/>
            <person name="Daum C."/>
            <person name="Ramamoorthy G.K."/>
            <person name="Gryganskyi A."/>
            <person name="Culley D."/>
            <person name="Magnuson J.K."/>
            <person name="James T.Y."/>
            <person name="O'Malley M.A."/>
            <person name="Stajich J.E."/>
            <person name="Spatafora J.W."/>
            <person name="Visel A."/>
            <person name="Grigoriev I.V."/>
        </authorList>
    </citation>
    <scope>NUCLEOTIDE SEQUENCE [LARGE SCALE GENOMIC DNA]</scope>
    <source>
        <strain evidence="2 3">PL171</strain>
    </source>
</reference>
<dbReference type="PROSITE" id="PS51184">
    <property type="entry name" value="JMJC"/>
    <property type="match status" value="1"/>
</dbReference>
<name>A0A1Y2HP07_9FUNG</name>
<gene>
    <name evidence="2" type="ORF">BCR44DRAFT_54997</name>
</gene>
<dbReference type="InterPro" id="IPR003347">
    <property type="entry name" value="JmjC_dom"/>
</dbReference>
<dbReference type="Proteomes" id="UP000193411">
    <property type="component" value="Unassembled WGS sequence"/>
</dbReference>
<accession>A0A1Y2HP07</accession>
<dbReference type="PANTHER" id="PTHR12461">
    <property type="entry name" value="HYPOXIA-INDUCIBLE FACTOR 1 ALPHA INHIBITOR-RELATED"/>
    <property type="match status" value="1"/>
</dbReference>
<dbReference type="EMBL" id="MCFL01000022">
    <property type="protein sequence ID" value="ORZ35433.1"/>
    <property type="molecule type" value="Genomic_DNA"/>
</dbReference>
<proteinExistence type="predicted"/>
<evidence type="ECO:0000313" key="3">
    <source>
        <dbReference type="Proteomes" id="UP000193411"/>
    </source>
</evidence>
<dbReference type="InterPro" id="IPR041667">
    <property type="entry name" value="Cupin_8"/>
</dbReference>
<dbReference type="SUPFAM" id="SSF51197">
    <property type="entry name" value="Clavaminate synthase-like"/>
    <property type="match status" value="1"/>
</dbReference>
<organism evidence="2 3">
    <name type="scientific">Catenaria anguillulae PL171</name>
    <dbReference type="NCBI Taxonomy" id="765915"/>
    <lineage>
        <taxon>Eukaryota</taxon>
        <taxon>Fungi</taxon>
        <taxon>Fungi incertae sedis</taxon>
        <taxon>Blastocladiomycota</taxon>
        <taxon>Blastocladiomycetes</taxon>
        <taxon>Blastocladiales</taxon>
        <taxon>Catenariaceae</taxon>
        <taxon>Catenaria</taxon>
    </lineage>
</organism>
<sequence length="331" mass="36424">MKYQSPLAAPRPPPTIDAKDLTPELFAQYRNRRPLLIRNLISVSQLATWTGPDLNASPLQSGLARDLLLPSAAAATNDNDTHSVMLAHDGRAFVDDERFTQRKQVSTEAILAHVTRPAPPLASPTDPLSKDAALGPADRMYYRAVIPPNSDLMHSLPLNTIRSACLTCPDQDRINPDLVKAWVSSPGCVTPLHFDYCQGLLLQIIGTKFFMQFAKAETMDMYPSNSPNLPRHVSRVPHVSVLFGIDPRTGERATGGLAADLREVVDWTVSKFPRIKETEPYGVVLGPGDALYTPPGWMHEVVSVSGSVSVTVPWDMTAEEFSEIPPYMMRD</sequence>
<protein>
    <recommendedName>
        <fullName evidence="1">JmjC domain-containing protein</fullName>
    </recommendedName>
</protein>
<comment type="caution">
    <text evidence="2">The sequence shown here is derived from an EMBL/GenBank/DDBJ whole genome shotgun (WGS) entry which is preliminary data.</text>
</comment>
<dbReference type="AlphaFoldDB" id="A0A1Y2HP07"/>
<evidence type="ECO:0000313" key="2">
    <source>
        <dbReference type="EMBL" id="ORZ35433.1"/>
    </source>
</evidence>
<feature type="domain" description="JmjC" evidence="1">
    <location>
        <begin position="145"/>
        <end position="329"/>
    </location>
</feature>
<dbReference type="Gene3D" id="2.60.120.650">
    <property type="entry name" value="Cupin"/>
    <property type="match status" value="1"/>
</dbReference>